<dbReference type="PRINTS" id="PR00376">
    <property type="entry name" value="IL1BCENZYME"/>
</dbReference>
<dbReference type="GO" id="GO:0006915">
    <property type="term" value="P:apoptotic process"/>
    <property type="evidence" value="ECO:0007669"/>
    <property type="project" value="UniProtKB-KW"/>
</dbReference>
<dbReference type="InterPro" id="IPR011029">
    <property type="entry name" value="DEATH-like_dom_sf"/>
</dbReference>
<dbReference type="GO" id="GO:0006508">
    <property type="term" value="P:proteolysis"/>
    <property type="evidence" value="ECO:0007669"/>
    <property type="project" value="UniProtKB-KW"/>
</dbReference>
<evidence type="ECO:0000313" key="12">
    <source>
        <dbReference type="Proteomes" id="UP000515131"/>
    </source>
</evidence>
<feature type="region of interest" description="Disordered" evidence="8">
    <location>
        <begin position="444"/>
        <end position="473"/>
    </location>
</feature>
<keyword evidence="4" id="KW-0378">Hydrolase</keyword>
<dbReference type="Gene3D" id="1.10.533.10">
    <property type="entry name" value="Death Domain, Fas"/>
    <property type="match status" value="1"/>
</dbReference>
<dbReference type="InterPro" id="IPR016129">
    <property type="entry name" value="Caspase_his_AS"/>
</dbReference>
<evidence type="ECO:0000256" key="7">
    <source>
        <dbReference type="RuleBase" id="RU003971"/>
    </source>
</evidence>
<dbReference type="GO" id="GO:0004197">
    <property type="term" value="F:cysteine-type endopeptidase activity"/>
    <property type="evidence" value="ECO:0007669"/>
    <property type="project" value="InterPro"/>
</dbReference>
<feature type="domain" description="Caspase family p20" evidence="10">
    <location>
        <begin position="309"/>
        <end position="441"/>
    </location>
</feature>
<evidence type="ECO:0000259" key="10">
    <source>
        <dbReference type="PROSITE" id="PS50208"/>
    </source>
</evidence>
<feature type="domain" description="CARD" evidence="11">
    <location>
        <begin position="118"/>
        <end position="206"/>
    </location>
</feature>
<feature type="compositionally biased region" description="Gly residues" evidence="8">
    <location>
        <begin position="70"/>
        <end position="79"/>
    </location>
</feature>
<dbReference type="InterPro" id="IPR029030">
    <property type="entry name" value="Caspase-like_dom_sf"/>
</dbReference>
<evidence type="ECO:0000256" key="5">
    <source>
        <dbReference type="ARBA" id="ARBA00022807"/>
    </source>
</evidence>
<dbReference type="GeneID" id="112861739"/>
<dbReference type="InterPro" id="IPR001309">
    <property type="entry name" value="Pept_C14_p20"/>
</dbReference>
<evidence type="ECO:0000256" key="3">
    <source>
        <dbReference type="ARBA" id="ARBA00022703"/>
    </source>
</evidence>
<dbReference type="InterPro" id="IPR011600">
    <property type="entry name" value="Pept_C14_caspase"/>
</dbReference>
<dbReference type="SUPFAM" id="SSF46565">
    <property type="entry name" value="Chaperone J-domain"/>
    <property type="match status" value="1"/>
</dbReference>
<dbReference type="CDD" id="cd00032">
    <property type="entry name" value="CASc"/>
    <property type="match status" value="1"/>
</dbReference>
<evidence type="ECO:0000256" key="1">
    <source>
        <dbReference type="ARBA" id="ARBA00010134"/>
    </source>
</evidence>
<comment type="similarity">
    <text evidence="1 7">Belongs to the peptidase C14A family.</text>
</comment>
<feature type="domain" description="Caspase family p10" evidence="9">
    <location>
        <begin position="481"/>
        <end position="565"/>
    </location>
</feature>
<dbReference type="AlphaFoldDB" id="A0A6P6HYK8"/>
<dbReference type="InterPro" id="IPR036869">
    <property type="entry name" value="J_dom_sf"/>
</dbReference>
<dbReference type="CDD" id="cd06257">
    <property type="entry name" value="DnaJ"/>
    <property type="match status" value="1"/>
</dbReference>
<dbReference type="InterPro" id="IPR002138">
    <property type="entry name" value="Pept_C14_p10"/>
</dbReference>
<dbReference type="SMART" id="SM00114">
    <property type="entry name" value="CARD"/>
    <property type="match status" value="1"/>
</dbReference>
<dbReference type="RefSeq" id="XP_025780895.1">
    <property type="nucleotide sequence ID" value="XM_025925110.1"/>
</dbReference>
<evidence type="ECO:0000256" key="4">
    <source>
        <dbReference type="ARBA" id="ARBA00022801"/>
    </source>
</evidence>
<dbReference type="Proteomes" id="UP000515131">
    <property type="component" value="Unplaced"/>
</dbReference>
<evidence type="ECO:0000256" key="2">
    <source>
        <dbReference type="ARBA" id="ARBA00022670"/>
    </source>
</evidence>
<dbReference type="GO" id="GO:0042981">
    <property type="term" value="P:regulation of apoptotic process"/>
    <property type="evidence" value="ECO:0007669"/>
    <property type="project" value="InterPro"/>
</dbReference>
<dbReference type="PANTHER" id="PTHR47901:SF8">
    <property type="entry name" value="CASPASE-3"/>
    <property type="match status" value="1"/>
</dbReference>
<keyword evidence="5" id="KW-0788">Thiol protease</keyword>
<evidence type="ECO:0000256" key="6">
    <source>
        <dbReference type="ARBA" id="ARBA00023145"/>
    </source>
</evidence>
<dbReference type="InterPro" id="IPR001315">
    <property type="entry name" value="CARD"/>
</dbReference>
<keyword evidence="12" id="KW-1185">Reference proteome</keyword>
<dbReference type="InterPro" id="IPR033139">
    <property type="entry name" value="Caspase_cys_AS"/>
</dbReference>
<dbReference type="FunFam" id="3.40.50.1460:FF:000012">
    <property type="entry name" value="Caspase 9"/>
    <property type="match status" value="1"/>
</dbReference>
<dbReference type="PROSITE" id="PS01121">
    <property type="entry name" value="CASPASE_HIS"/>
    <property type="match status" value="1"/>
</dbReference>
<gene>
    <name evidence="13" type="primary">CASP9</name>
</gene>
<dbReference type="PANTHER" id="PTHR47901">
    <property type="entry name" value="CASPASE RECRUITMENT DOMAIN-CONTAINING PROTEIN 18"/>
    <property type="match status" value="1"/>
</dbReference>
<protein>
    <submittedName>
        <fullName evidence="13">Caspase-9</fullName>
    </submittedName>
</protein>
<evidence type="ECO:0000256" key="8">
    <source>
        <dbReference type="SAM" id="MobiDB-lite"/>
    </source>
</evidence>
<keyword evidence="6" id="KW-0865">Zymogen</keyword>
<keyword evidence="2" id="KW-0645">Protease</keyword>
<dbReference type="CTD" id="842"/>
<dbReference type="Gene3D" id="3.40.50.1460">
    <property type="match status" value="1"/>
</dbReference>
<dbReference type="PROSITE" id="PS50208">
    <property type="entry name" value="CASPASE_P20"/>
    <property type="match status" value="1"/>
</dbReference>
<dbReference type="PROSITE" id="PS01122">
    <property type="entry name" value="CASPASE_CYS"/>
    <property type="match status" value="1"/>
</dbReference>
<dbReference type="KEGG" id="pcoo:112861739"/>
<reference evidence="13" key="1">
    <citation type="submission" date="2025-08" db="UniProtKB">
        <authorList>
            <consortium name="RefSeq"/>
        </authorList>
    </citation>
    <scope>IDENTIFICATION</scope>
    <source>
        <tissue evidence="13">Blood</tissue>
    </source>
</reference>
<dbReference type="PROSITE" id="PS50207">
    <property type="entry name" value="CASPASE_P10"/>
    <property type="match status" value="1"/>
</dbReference>
<dbReference type="InterPro" id="IPR001623">
    <property type="entry name" value="DnaJ_domain"/>
</dbReference>
<feature type="region of interest" description="Disordered" evidence="8">
    <location>
        <begin position="35"/>
        <end position="79"/>
    </location>
</feature>
<organism evidence="12 13">
    <name type="scientific">Puma concolor</name>
    <name type="common">Mountain lion</name>
    <name type="synonym">Felis concolor</name>
    <dbReference type="NCBI Taxonomy" id="9696"/>
    <lineage>
        <taxon>Eukaryota</taxon>
        <taxon>Metazoa</taxon>
        <taxon>Chordata</taxon>
        <taxon>Craniata</taxon>
        <taxon>Vertebrata</taxon>
        <taxon>Euteleostomi</taxon>
        <taxon>Mammalia</taxon>
        <taxon>Eutheria</taxon>
        <taxon>Laurasiatheria</taxon>
        <taxon>Carnivora</taxon>
        <taxon>Feliformia</taxon>
        <taxon>Felidae</taxon>
        <taxon>Felinae</taxon>
        <taxon>Puma</taxon>
    </lineage>
</organism>
<dbReference type="PROSITE" id="PS50209">
    <property type="entry name" value="CARD"/>
    <property type="match status" value="1"/>
</dbReference>
<name>A0A6P6HYK8_PUMCO</name>
<proteinExistence type="inferred from homology"/>
<dbReference type="InterPro" id="IPR015917">
    <property type="entry name" value="Pept_C14A"/>
</dbReference>
<evidence type="ECO:0000259" key="11">
    <source>
        <dbReference type="PROSITE" id="PS50209"/>
    </source>
</evidence>
<evidence type="ECO:0000259" key="9">
    <source>
        <dbReference type="PROSITE" id="PS50207"/>
    </source>
</evidence>
<dbReference type="Pfam" id="PF00619">
    <property type="entry name" value="CARD"/>
    <property type="match status" value="1"/>
</dbReference>
<sequence length="565" mass="61736">MNRVKENRDQRLLPHPSNCCQTRAISRSRRALVRTGGSWPGGLTGARTLQPVGPVPFPGPGGNREPTGPGPGLSVGGGGGGRLLEGCDLRRELRSGACLLEPLPGLGDTARGRVLGVSRTASQADIKKAYKKLARECSLWDALLTRQLFTPAMIEDIQHAGSGSRSDQVRQLVIDLETRGSQALPLFISCLEDTGQDALASLLRMGRQAEKQNPQAVRPLDLMPVVVGPMGLRPEELRRRQYPLKPTPEKLTPVVLGPEELWPAKLRPEVLRPEVPRPVDIGSGPFSDICAQEISKRNADLAYVLNADPCGHCLIINNMNFCLESRLQTRTGSNIDCEKLQRRFSLLHFVVDVKHDQTAKQMVQVLVELARRDHGALDCCVVVILSHGCQASHRQFPGAVYGTDGCPVSIEKIVNIFNGSGCPSLGGKPKLFFIQACGGERKDHGVEVASTSPEDRTPGSDSEPDAVPFQEGPGTFDQPDAVSSLPTPSDIFVSYSTFPGFVSWRDTKSGSWYVETLDGVFEQWARSEDLQRVLCKVANAVSQKGIYKQIPGCFNFLRKKLYFKM</sequence>
<accession>A0A6P6HYK8</accession>
<evidence type="ECO:0000313" key="13">
    <source>
        <dbReference type="RefSeq" id="XP_025780895.1"/>
    </source>
</evidence>
<dbReference type="SUPFAM" id="SSF47986">
    <property type="entry name" value="DEATH domain"/>
    <property type="match status" value="1"/>
</dbReference>
<dbReference type="InterPro" id="IPR002398">
    <property type="entry name" value="Pept_C14"/>
</dbReference>
<dbReference type="SMART" id="SM00115">
    <property type="entry name" value="CASc"/>
    <property type="match status" value="1"/>
</dbReference>
<keyword evidence="3" id="KW-0053">Apoptosis</keyword>
<dbReference type="Pfam" id="PF00656">
    <property type="entry name" value="Peptidase_C14"/>
    <property type="match status" value="1"/>
</dbReference>
<dbReference type="SUPFAM" id="SSF52129">
    <property type="entry name" value="Caspase-like"/>
    <property type="match status" value="1"/>
</dbReference>